<evidence type="ECO:0000313" key="2">
    <source>
        <dbReference type="EMBL" id="MDT0559217.1"/>
    </source>
</evidence>
<gene>
    <name evidence="2" type="ORF">RM697_11185</name>
</gene>
<name>A0ABU2YN19_9FLAO</name>
<reference evidence="2 3" key="1">
    <citation type="submission" date="2023-09" db="EMBL/GenBank/DDBJ databases">
        <authorList>
            <person name="Rey-Velasco X."/>
        </authorList>
    </citation>
    <scope>NUCLEOTIDE SEQUENCE [LARGE SCALE GENOMIC DNA]</scope>
    <source>
        <strain evidence="2 3">W332</strain>
    </source>
</reference>
<protein>
    <submittedName>
        <fullName evidence="2">Rod shape-determining protein MreD</fullName>
    </submittedName>
</protein>
<keyword evidence="1" id="KW-0472">Membrane</keyword>
<evidence type="ECO:0000256" key="1">
    <source>
        <dbReference type="SAM" id="Phobius"/>
    </source>
</evidence>
<feature type="transmembrane region" description="Helical" evidence="1">
    <location>
        <begin position="113"/>
        <end position="133"/>
    </location>
</feature>
<comment type="caution">
    <text evidence="2">The sequence shown here is derived from an EMBL/GenBank/DDBJ whole genome shotgun (WGS) entry which is preliminary data.</text>
</comment>
<proteinExistence type="predicted"/>
<evidence type="ECO:0000313" key="3">
    <source>
        <dbReference type="Proteomes" id="UP001259492"/>
    </source>
</evidence>
<feature type="transmembrane region" description="Helical" evidence="1">
    <location>
        <begin position="75"/>
        <end position="93"/>
    </location>
</feature>
<feature type="transmembrane region" description="Helical" evidence="1">
    <location>
        <begin position="51"/>
        <end position="68"/>
    </location>
</feature>
<dbReference type="RefSeq" id="WP_311427982.1">
    <property type="nucleotide sequence ID" value="NZ_JAVRIA010000006.1"/>
</dbReference>
<feature type="transmembrane region" description="Helical" evidence="1">
    <location>
        <begin position="6"/>
        <end position="23"/>
    </location>
</feature>
<feature type="transmembrane region" description="Helical" evidence="1">
    <location>
        <begin position="28"/>
        <end position="45"/>
    </location>
</feature>
<keyword evidence="1" id="KW-0812">Transmembrane</keyword>
<dbReference type="EMBL" id="JAVRIA010000006">
    <property type="protein sequence ID" value="MDT0559217.1"/>
    <property type="molecule type" value="Genomic_DNA"/>
</dbReference>
<dbReference type="Proteomes" id="UP001259492">
    <property type="component" value="Unassembled WGS sequence"/>
</dbReference>
<feature type="transmembrane region" description="Helical" evidence="1">
    <location>
        <begin position="145"/>
        <end position="164"/>
    </location>
</feature>
<keyword evidence="3" id="KW-1185">Reference proteome</keyword>
<accession>A0ABU2YN19</accession>
<sequence length="168" mass="19188">MNSLRLNIVLRFVVLVLMQVILFNRIDFLGYINPFVYIIFILSYPVNNNRVLFLISTFLLGLTIDIFSDSGGVHAAACVCIAYLRPVVLKFSFGTLYEHQTIKFSNMEFGSLFGYISILTFTHHLVLFSLEIFNMSQILLILQKTLFSGVFTMILSLLIILLFSPKSK</sequence>
<organism evidence="2 3">
    <name type="scientific">Microcosmobacter mediterraneus</name>
    <dbReference type="NCBI Taxonomy" id="3075607"/>
    <lineage>
        <taxon>Bacteria</taxon>
        <taxon>Pseudomonadati</taxon>
        <taxon>Bacteroidota</taxon>
        <taxon>Flavobacteriia</taxon>
        <taxon>Flavobacteriales</taxon>
        <taxon>Flavobacteriaceae</taxon>
        <taxon>Microcosmobacter</taxon>
    </lineage>
</organism>
<keyword evidence="1" id="KW-1133">Transmembrane helix</keyword>